<keyword evidence="6" id="KW-0598">Phosphotransferase system</keyword>
<dbReference type="PANTHER" id="PTHR33799:SF1">
    <property type="entry name" value="PTS SYSTEM MANNOSE-SPECIFIC EIIAB COMPONENT-RELATED"/>
    <property type="match status" value="1"/>
</dbReference>
<dbReference type="InterPro" id="IPR036662">
    <property type="entry name" value="PTS_EIIA_man-typ_sf"/>
</dbReference>
<comment type="subcellular location">
    <subcellularLocation>
        <location evidence="1">Cytoplasm</location>
    </subcellularLocation>
</comment>
<keyword evidence="3" id="KW-0963">Cytoplasm</keyword>
<evidence type="ECO:0000256" key="1">
    <source>
        <dbReference type="ARBA" id="ARBA00004496"/>
    </source>
</evidence>
<evidence type="ECO:0000259" key="8">
    <source>
        <dbReference type="PROSITE" id="PS51096"/>
    </source>
</evidence>
<gene>
    <name evidence="9" type="ORF">H8707_07150</name>
</gene>
<dbReference type="InterPro" id="IPR004701">
    <property type="entry name" value="PTS_EIIA_man-typ"/>
</dbReference>
<dbReference type="GO" id="GO:0016020">
    <property type="term" value="C:membrane"/>
    <property type="evidence" value="ECO:0007669"/>
    <property type="project" value="InterPro"/>
</dbReference>
<dbReference type="InterPro" id="IPR033887">
    <property type="entry name" value="PTS_IIA_man"/>
</dbReference>
<dbReference type="CDD" id="cd00006">
    <property type="entry name" value="PTS_IIA_man"/>
    <property type="match status" value="1"/>
</dbReference>
<evidence type="ECO:0000256" key="6">
    <source>
        <dbReference type="ARBA" id="ARBA00022683"/>
    </source>
</evidence>
<evidence type="ECO:0000256" key="7">
    <source>
        <dbReference type="ARBA" id="ARBA00022777"/>
    </source>
</evidence>
<evidence type="ECO:0000256" key="2">
    <source>
        <dbReference type="ARBA" id="ARBA00022448"/>
    </source>
</evidence>
<dbReference type="Gene3D" id="3.40.50.510">
    <property type="entry name" value="Phosphotransferase system, mannose-type IIA component"/>
    <property type="match status" value="1"/>
</dbReference>
<feature type="domain" description="PTS EIIA type-4" evidence="8">
    <location>
        <begin position="1"/>
        <end position="120"/>
    </location>
</feature>
<evidence type="ECO:0000313" key="10">
    <source>
        <dbReference type="Proteomes" id="UP000601171"/>
    </source>
</evidence>
<dbReference type="GO" id="GO:0009401">
    <property type="term" value="P:phosphoenolpyruvate-dependent sugar phosphotransferase system"/>
    <property type="evidence" value="ECO:0007669"/>
    <property type="project" value="UniProtKB-KW"/>
</dbReference>
<keyword evidence="5" id="KW-0808">Transferase</keyword>
<dbReference type="AlphaFoldDB" id="A0A926IF18"/>
<keyword evidence="10" id="KW-1185">Reference proteome</keyword>
<evidence type="ECO:0000256" key="5">
    <source>
        <dbReference type="ARBA" id="ARBA00022679"/>
    </source>
</evidence>
<dbReference type="EMBL" id="JACRTG010000018">
    <property type="protein sequence ID" value="MBC8588012.1"/>
    <property type="molecule type" value="Genomic_DNA"/>
</dbReference>
<name>A0A926IF18_9FIRM</name>
<keyword evidence="2" id="KW-0813">Transport</keyword>
<keyword evidence="7" id="KW-0418">Kinase</keyword>
<accession>A0A926IF18</accession>
<dbReference type="PANTHER" id="PTHR33799">
    <property type="entry name" value="PTS PERMEASE-RELATED-RELATED"/>
    <property type="match status" value="1"/>
</dbReference>
<reference evidence="9" key="1">
    <citation type="submission" date="2020-08" db="EMBL/GenBank/DDBJ databases">
        <title>Genome public.</title>
        <authorList>
            <person name="Liu C."/>
            <person name="Sun Q."/>
        </authorList>
    </citation>
    <scope>NUCLEOTIDE SEQUENCE</scope>
    <source>
        <strain evidence="9">BX21</strain>
    </source>
</reference>
<proteinExistence type="predicted"/>
<dbReference type="Proteomes" id="UP000601171">
    <property type="component" value="Unassembled WGS sequence"/>
</dbReference>
<organism evidence="9 10">
    <name type="scientific">Paratissierella segnis</name>
    <dbReference type="NCBI Taxonomy" id="2763679"/>
    <lineage>
        <taxon>Bacteria</taxon>
        <taxon>Bacillati</taxon>
        <taxon>Bacillota</taxon>
        <taxon>Tissierellia</taxon>
        <taxon>Tissierellales</taxon>
        <taxon>Tissierellaceae</taxon>
        <taxon>Paratissierella</taxon>
    </lineage>
</organism>
<evidence type="ECO:0000313" key="9">
    <source>
        <dbReference type="EMBL" id="MBC8588012.1"/>
    </source>
</evidence>
<dbReference type="RefSeq" id="WP_262429466.1">
    <property type="nucleotide sequence ID" value="NZ_JACRTG010000018.1"/>
</dbReference>
<evidence type="ECO:0000256" key="4">
    <source>
        <dbReference type="ARBA" id="ARBA00022597"/>
    </source>
</evidence>
<keyword evidence="4 9" id="KW-0762">Sugar transport</keyword>
<dbReference type="Pfam" id="PF03610">
    <property type="entry name" value="EIIA-man"/>
    <property type="match status" value="1"/>
</dbReference>
<dbReference type="GO" id="GO:0016301">
    <property type="term" value="F:kinase activity"/>
    <property type="evidence" value="ECO:0007669"/>
    <property type="project" value="UniProtKB-KW"/>
</dbReference>
<dbReference type="InterPro" id="IPR051471">
    <property type="entry name" value="Bacterial_PTS_sugar_comp"/>
</dbReference>
<dbReference type="SUPFAM" id="SSF53062">
    <property type="entry name" value="PTS system fructose IIA component-like"/>
    <property type="match status" value="1"/>
</dbReference>
<evidence type="ECO:0000256" key="3">
    <source>
        <dbReference type="ARBA" id="ARBA00022490"/>
    </source>
</evidence>
<dbReference type="GO" id="GO:0005737">
    <property type="term" value="C:cytoplasm"/>
    <property type="evidence" value="ECO:0007669"/>
    <property type="project" value="UniProtKB-SubCell"/>
</dbReference>
<dbReference type="PROSITE" id="PS51096">
    <property type="entry name" value="PTS_EIIA_TYPE_4"/>
    <property type="match status" value="1"/>
</dbReference>
<comment type="caution">
    <text evidence="9">The sequence shown here is derived from an EMBL/GenBank/DDBJ whole genome shotgun (WGS) entry which is preliminary data.</text>
</comment>
<protein>
    <submittedName>
        <fullName evidence="9">PTS sugar transporter subunit IIA</fullName>
    </submittedName>
</protein>
<sequence>MVGIVLISHGKMAQGMLDSAKVLFGELAQVVSVELNVDDSPEDFRIKLSNAIKKVDIGDGAVVLADLYGGTPSNQAAYIACNNVQVISGMNLTIFLELLSMRLNDLVEVEKLVEYGKNGIVHINKILGIE</sequence>